<dbReference type="PANTHER" id="PTHR48104">
    <property type="entry name" value="METACASPASE-4"/>
    <property type="match status" value="1"/>
</dbReference>
<keyword evidence="5" id="KW-1185">Reference proteome</keyword>
<dbReference type="PANTHER" id="PTHR48104:SF30">
    <property type="entry name" value="METACASPASE-1"/>
    <property type="match status" value="1"/>
</dbReference>
<dbReference type="AlphaFoldDB" id="A0A9N9A005"/>
<feature type="region of interest" description="Disordered" evidence="2">
    <location>
        <begin position="40"/>
        <end position="66"/>
    </location>
</feature>
<sequence>MKKFLKKYNFPEKNITILTDDQQGSSIPTRENILKAMEQLVEDAKRGDSGHGGQVRDKNGDEEDGYDETIMPLDFETNGPIVDDIMHDILVKPLPEGVRLTAIFDSCHSGTALDLPYIYSTNGSIKRRSLIAEGGAALANIWWANVRGDFESIPNHLLGFYVRVFKGGKIREKNRLEKSSKADVIMFGGCKDMQYSADAQEDGKCIGAMSHAFITALSTDCNISYLELLNTVRSQLSSKYSQKPQLSASHPFDLNDAFKM</sequence>
<comment type="similarity">
    <text evidence="1">Belongs to the peptidase C14B family.</text>
</comment>
<dbReference type="GO" id="GO:0006508">
    <property type="term" value="P:proteolysis"/>
    <property type="evidence" value="ECO:0007669"/>
    <property type="project" value="InterPro"/>
</dbReference>
<name>A0A9N9A005_9GLOM</name>
<proteinExistence type="inferred from homology"/>
<dbReference type="InterPro" id="IPR050452">
    <property type="entry name" value="Metacaspase"/>
</dbReference>
<evidence type="ECO:0000256" key="1">
    <source>
        <dbReference type="ARBA" id="ARBA00009005"/>
    </source>
</evidence>
<accession>A0A9N9A005</accession>
<dbReference type="EMBL" id="CAJVPJ010000337">
    <property type="protein sequence ID" value="CAG8513312.1"/>
    <property type="molecule type" value="Genomic_DNA"/>
</dbReference>
<protein>
    <submittedName>
        <fullName evidence="4">6119_t:CDS:1</fullName>
    </submittedName>
</protein>
<dbReference type="Pfam" id="PF00656">
    <property type="entry name" value="Peptidase_C14"/>
    <property type="match status" value="1"/>
</dbReference>
<dbReference type="OrthoDB" id="3223806at2759"/>
<evidence type="ECO:0000313" key="4">
    <source>
        <dbReference type="EMBL" id="CAG8513312.1"/>
    </source>
</evidence>
<evidence type="ECO:0000313" key="5">
    <source>
        <dbReference type="Proteomes" id="UP000789572"/>
    </source>
</evidence>
<dbReference type="InterPro" id="IPR011600">
    <property type="entry name" value="Pept_C14_caspase"/>
</dbReference>
<evidence type="ECO:0000259" key="3">
    <source>
        <dbReference type="Pfam" id="PF00656"/>
    </source>
</evidence>
<feature type="compositionally biased region" description="Basic and acidic residues" evidence="2">
    <location>
        <begin position="42"/>
        <end position="59"/>
    </location>
</feature>
<reference evidence="4" key="1">
    <citation type="submission" date="2021-06" db="EMBL/GenBank/DDBJ databases">
        <authorList>
            <person name="Kallberg Y."/>
            <person name="Tangrot J."/>
            <person name="Rosling A."/>
        </authorList>
    </citation>
    <scope>NUCLEOTIDE SEQUENCE</scope>
    <source>
        <strain evidence="4">IA702</strain>
    </source>
</reference>
<dbReference type="Gene3D" id="3.40.50.12660">
    <property type="match status" value="2"/>
</dbReference>
<organism evidence="4 5">
    <name type="scientific">Paraglomus occultum</name>
    <dbReference type="NCBI Taxonomy" id="144539"/>
    <lineage>
        <taxon>Eukaryota</taxon>
        <taxon>Fungi</taxon>
        <taxon>Fungi incertae sedis</taxon>
        <taxon>Mucoromycota</taxon>
        <taxon>Glomeromycotina</taxon>
        <taxon>Glomeromycetes</taxon>
        <taxon>Paraglomerales</taxon>
        <taxon>Paraglomeraceae</taxon>
        <taxon>Paraglomus</taxon>
    </lineage>
</organism>
<feature type="domain" description="Peptidase C14 caspase" evidence="3">
    <location>
        <begin position="1"/>
        <end position="251"/>
    </location>
</feature>
<dbReference type="GO" id="GO:0004197">
    <property type="term" value="F:cysteine-type endopeptidase activity"/>
    <property type="evidence" value="ECO:0007669"/>
    <property type="project" value="InterPro"/>
</dbReference>
<comment type="caution">
    <text evidence="4">The sequence shown here is derived from an EMBL/GenBank/DDBJ whole genome shotgun (WGS) entry which is preliminary data.</text>
</comment>
<evidence type="ECO:0000256" key="2">
    <source>
        <dbReference type="SAM" id="MobiDB-lite"/>
    </source>
</evidence>
<gene>
    <name evidence="4" type="ORF">POCULU_LOCUS3185</name>
</gene>
<dbReference type="GO" id="GO:0005737">
    <property type="term" value="C:cytoplasm"/>
    <property type="evidence" value="ECO:0007669"/>
    <property type="project" value="TreeGrafter"/>
</dbReference>
<dbReference type="Proteomes" id="UP000789572">
    <property type="component" value="Unassembled WGS sequence"/>
</dbReference>